<dbReference type="Pfam" id="PF24883">
    <property type="entry name" value="NPHP3_N"/>
    <property type="match status" value="1"/>
</dbReference>
<dbReference type="RefSeq" id="XP_033402786.1">
    <property type="nucleotide sequence ID" value="XM_033539529.1"/>
</dbReference>
<dbReference type="InterPro" id="IPR036770">
    <property type="entry name" value="Ankyrin_rpt-contain_sf"/>
</dbReference>
<keyword evidence="2" id="KW-0040">ANK repeat</keyword>
<evidence type="ECO:0000256" key="1">
    <source>
        <dbReference type="ARBA" id="ARBA00022737"/>
    </source>
</evidence>
<organism evidence="5 6">
    <name type="scientific">Aplosporella prunicola CBS 121167</name>
    <dbReference type="NCBI Taxonomy" id="1176127"/>
    <lineage>
        <taxon>Eukaryota</taxon>
        <taxon>Fungi</taxon>
        <taxon>Dikarya</taxon>
        <taxon>Ascomycota</taxon>
        <taxon>Pezizomycotina</taxon>
        <taxon>Dothideomycetes</taxon>
        <taxon>Dothideomycetes incertae sedis</taxon>
        <taxon>Botryosphaeriales</taxon>
        <taxon>Aplosporellaceae</taxon>
        <taxon>Aplosporella</taxon>
    </lineage>
</organism>
<dbReference type="EMBL" id="ML995474">
    <property type="protein sequence ID" value="KAF2147078.1"/>
    <property type="molecule type" value="Genomic_DNA"/>
</dbReference>
<dbReference type="Gene3D" id="3.40.50.300">
    <property type="entry name" value="P-loop containing nucleotide triphosphate hydrolases"/>
    <property type="match status" value="1"/>
</dbReference>
<feature type="repeat" description="ANK" evidence="2">
    <location>
        <begin position="994"/>
        <end position="1026"/>
    </location>
</feature>
<evidence type="ECO:0000313" key="5">
    <source>
        <dbReference type="EMBL" id="KAF2147078.1"/>
    </source>
</evidence>
<dbReference type="GeneID" id="54297025"/>
<dbReference type="InterPro" id="IPR029058">
    <property type="entry name" value="AB_hydrolase_fold"/>
</dbReference>
<dbReference type="Proteomes" id="UP000799438">
    <property type="component" value="Unassembled WGS sequence"/>
</dbReference>
<dbReference type="SUPFAM" id="SSF52540">
    <property type="entry name" value="P-loop containing nucleoside triphosphate hydrolases"/>
    <property type="match status" value="1"/>
</dbReference>
<accession>A0A6A6BTF4</accession>
<dbReference type="PROSITE" id="PS50297">
    <property type="entry name" value="ANK_REP_REGION"/>
    <property type="match status" value="1"/>
</dbReference>
<dbReference type="SUPFAM" id="SSF53474">
    <property type="entry name" value="alpha/beta-Hydrolases"/>
    <property type="match status" value="1"/>
</dbReference>
<reference evidence="5" key="1">
    <citation type="journal article" date="2020" name="Stud. Mycol.">
        <title>101 Dothideomycetes genomes: a test case for predicting lifestyles and emergence of pathogens.</title>
        <authorList>
            <person name="Haridas S."/>
            <person name="Albert R."/>
            <person name="Binder M."/>
            <person name="Bloem J."/>
            <person name="Labutti K."/>
            <person name="Salamov A."/>
            <person name="Andreopoulos B."/>
            <person name="Baker S."/>
            <person name="Barry K."/>
            <person name="Bills G."/>
            <person name="Bluhm B."/>
            <person name="Cannon C."/>
            <person name="Castanera R."/>
            <person name="Culley D."/>
            <person name="Daum C."/>
            <person name="Ezra D."/>
            <person name="Gonzalez J."/>
            <person name="Henrissat B."/>
            <person name="Kuo A."/>
            <person name="Liang C."/>
            <person name="Lipzen A."/>
            <person name="Lutzoni F."/>
            <person name="Magnuson J."/>
            <person name="Mondo S."/>
            <person name="Nolan M."/>
            <person name="Ohm R."/>
            <person name="Pangilinan J."/>
            <person name="Park H.-J."/>
            <person name="Ramirez L."/>
            <person name="Alfaro M."/>
            <person name="Sun H."/>
            <person name="Tritt A."/>
            <person name="Yoshinaga Y."/>
            <person name="Zwiers L.-H."/>
            <person name="Turgeon B."/>
            <person name="Goodwin S."/>
            <person name="Spatafora J."/>
            <person name="Crous P."/>
            <person name="Grigoriev I."/>
        </authorList>
    </citation>
    <scope>NUCLEOTIDE SEQUENCE</scope>
    <source>
        <strain evidence="5">CBS 121167</strain>
    </source>
</reference>
<dbReference type="InterPro" id="IPR054471">
    <property type="entry name" value="GPIID_WHD"/>
</dbReference>
<feature type="domain" description="GPI inositol-deacylase winged helix" evidence="3">
    <location>
        <begin position="660"/>
        <end position="740"/>
    </location>
</feature>
<dbReference type="OrthoDB" id="427518at2759"/>
<proteinExistence type="predicted"/>
<dbReference type="AlphaFoldDB" id="A0A6A6BTF4"/>
<name>A0A6A6BTF4_9PEZI</name>
<dbReference type="InterPro" id="IPR027417">
    <property type="entry name" value="P-loop_NTPase"/>
</dbReference>
<sequence length="1064" mass="121215">MRSQQQQRSQPPQWIKAKKAHPGLVQHYPDAENTKATSEAAVDIIAMHGLNARSPDTWIAWKKDGDRTSGNVFWLKDDDMLPSIIPNARILTYDWNAYYVGNPSRATFLGHADTLLDRLVQNRMETNRLDRPIIFIASCFSGLLLAKALLRANDDFHAESDEYSRILGLTVGVAFLGTPFGGSWETGHKNARLWIKVAMQENTDYSEELVQYLRSDSRSDDEGRPSPLDEVVQRFTEMVHHDAFSFPIVCFYETLPTSFSALLARLPPDIKQDVIDENGSDVTVPETSACIDGVERIRLNVRHNMLHKHNSPDGECFRLISKSLKDFADNAEKVLTKRETYKQHLIITPSPKIAAWLTQTVYSSDQYHNFMLWHDRTGTWFLESEQFLQWKESSGQTLFCPGVPGAGKTIMTSMVIVHLATSNSHANSHKTALAYAYCSYRQHHIQTAEYLLSSLLKQLIRTCHSLPETVDLMFNKLQEQCRRQPSLDEASDAIIEVVRSYSKAFIVVDALDECQQSQRRKFLNELFKLQKRCSINLFVTSRFLDDIQERFQSAMYLPVFASRDDISLYVREYINDVSEFIEGQSKQLKEDIVKSISNASDGIFLLARLHLLSLGDKLKVEDIERALKEFQETRDNFIEAEPILAHVYSKTVERINSQPQDYRRLAKEVLTWLTFAQRPLQMIDLRHALAIQVDAPSLADNEENSYSVQQIVSACAGLIRIDEMSGTISLVHYTASQFLETNICYIDPEPGFKNTQELQELWTVERCAIEAHRRLAVACVTYLSLERFQTEPVRCIEDLIDRFEANPIYLYAARHWGAHARHVPLAQENEAPCLDLILGFLRSLPKTAVAMFTKDRAHFFTESPMETPTEVSTETEDISLQFRTFQPTYSSLHIAAKFQILDLVKILLERREEDPNLLDRNGMSTLSYAAASGAYDISEFLLDNFSVNPTQLSYDTMSYRYTPLILAASSGHKDVVELLMSREVGDSQMGNFNHREKALALAAANGHVEVVQLLLDSGVDPSAPSFRLEFKYTPLGLALRYGHAHVANILRELGATRQHYLFFW</sequence>
<dbReference type="PANTHER" id="PTHR10039">
    <property type="entry name" value="AMELOGENIN"/>
    <property type="match status" value="1"/>
</dbReference>
<dbReference type="Pfam" id="PF22939">
    <property type="entry name" value="WHD_GPIID"/>
    <property type="match status" value="1"/>
</dbReference>
<dbReference type="InterPro" id="IPR056884">
    <property type="entry name" value="NPHP3-like_N"/>
</dbReference>
<dbReference type="PANTHER" id="PTHR10039:SF15">
    <property type="entry name" value="NACHT DOMAIN-CONTAINING PROTEIN"/>
    <property type="match status" value="1"/>
</dbReference>
<dbReference type="SMART" id="SM00248">
    <property type="entry name" value="ANK"/>
    <property type="match status" value="7"/>
</dbReference>
<dbReference type="PROSITE" id="PS50088">
    <property type="entry name" value="ANK_REPEAT"/>
    <property type="match status" value="1"/>
</dbReference>
<evidence type="ECO:0000313" key="6">
    <source>
        <dbReference type="Proteomes" id="UP000799438"/>
    </source>
</evidence>
<feature type="domain" description="Nephrocystin 3-like N-terminal" evidence="4">
    <location>
        <begin position="377"/>
        <end position="542"/>
    </location>
</feature>
<dbReference type="InterPro" id="IPR002110">
    <property type="entry name" value="Ankyrin_rpt"/>
</dbReference>
<evidence type="ECO:0000259" key="4">
    <source>
        <dbReference type="Pfam" id="PF24883"/>
    </source>
</evidence>
<evidence type="ECO:0000259" key="3">
    <source>
        <dbReference type="Pfam" id="PF22939"/>
    </source>
</evidence>
<keyword evidence="1" id="KW-0677">Repeat</keyword>
<protein>
    <submittedName>
        <fullName evidence="5">Uncharacterized protein</fullName>
    </submittedName>
</protein>
<dbReference type="Gene3D" id="1.25.40.20">
    <property type="entry name" value="Ankyrin repeat-containing domain"/>
    <property type="match status" value="1"/>
</dbReference>
<keyword evidence="6" id="KW-1185">Reference proteome</keyword>
<dbReference type="SUPFAM" id="SSF48403">
    <property type="entry name" value="Ankyrin repeat"/>
    <property type="match status" value="1"/>
</dbReference>
<evidence type="ECO:0000256" key="2">
    <source>
        <dbReference type="PROSITE-ProRule" id="PRU00023"/>
    </source>
</evidence>
<dbReference type="Pfam" id="PF12796">
    <property type="entry name" value="Ank_2"/>
    <property type="match status" value="2"/>
</dbReference>
<gene>
    <name evidence="5" type="ORF">K452DRAFT_282063</name>
</gene>